<dbReference type="Pfam" id="PF13439">
    <property type="entry name" value="Glyco_transf_4"/>
    <property type="match status" value="1"/>
</dbReference>
<dbReference type="STRING" id="1802593.A2172_02885"/>
<dbReference type="Gene3D" id="3.40.50.2000">
    <property type="entry name" value="Glycogen Phosphorylase B"/>
    <property type="match status" value="2"/>
</dbReference>
<dbReference type="PANTHER" id="PTHR46401:SF2">
    <property type="entry name" value="GLYCOSYLTRANSFERASE WBBK-RELATED"/>
    <property type="match status" value="1"/>
</dbReference>
<dbReference type="GO" id="GO:0016757">
    <property type="term" value="F:glycosyltransferase activity"/>
    <property type="evidence" value="ECO:0007669"/>
    <property type="project" value="InterPro"/>
</dbReference>
<dbReference type="Proteomes" id="UP000176631">
    <property type="component" value="Unassembled WGS sequence"/>
</dbReference>
<sequence>MKNVVIDLRWVRDTNLDGISRYAIEVVEGLLKENQGNFDYMLLFDKEDVCKMVCSLLPKKPYRIYKVGFPVFSYKEPFLLPRILKSLDADLFFAPNYITYPFNGRTKIILVIHDLTQYVSPETLEANIRWKIFFKFKFQTKHILDRTNLIVTDSEQSKLDIINLFKTKEEKIAIIYPGVDGQFFVRSSIEKKAEVRKRYRLPERFIVSVSRQDPRKNLPNLIKSYNNLPEGIKSGYKLVIAGSKHPRFYPKLEFLVRKFKLQKNVLFTGYIKEEDLPTLYELSDLVVYPSFYEGFGLPVLEGMACGVPVISSNTSSLPEVAGDAALMVDPHRNSEITNAMAKVLTDKSLAKKMVEKGFSQAKKFTWESTGKRLHEVFIKLLED</sequence>
<evidence type="ECO:0008006" key="6">
    <source>
        <dbReference type="Google" id="ProtNLM"/>
    </source>
</evidence>
<comment type="caution">
    <text evidence="4">The sequence shown here is derived from an EMBL/GenBank/DDBJ whole genome shotgun (WGS) entry which is preliminary data.</text>
</comment>
<evidence type="ECO:0000259" key="2">
    <source>
        <dbReference type="Pfam" id="PF00534"/>
    </source>
</evidence>
<proteinExistence type="predicted"/>
<name>A0A1G1W5F0_9BACT</name>
<dbReference type="FunFam" id="3.40.50.2000:FF:000119">
    <property type="entry name" value="Glycosyl transferase group 1"/>
    <property type="match status" value="1"/>
</dbReference>
<evidence type="ECO:0000313" key="4">
    <source>
        <dbReference type="EMBL" id="OGY22861.1"/>
    </source>
</evidence>
<feature type="domain" description="Glycosyl transferase family 1" evidence="2">
    <location>
        <begin position="202"/>
        <end position="357"/>
    </location>
</feature>
<evidence type="ECO:0000259" key="3">
    <source>
        <dbReference type="Pfam" id="PF13439"/>
    </source>
</evidence>
<feature type="domain" description="Glycosyltransferase subfamily 4-like N-terminal" evidence="3">
    <location>
        <begin position="18"/>
        <end position="180"/>
    </location>
</feature>
<evidence type="ECO:0000313" key="5">
    <source>
        <dbReference type="Proteomes" id="UP000176631"/>
    </source>
</evidence>
<dbReference type="InterPro" id="IPR001296">
    <property type="entry name" value="Glyco_trans_1"/>
</dbReference>
<dbReference type="PANTHER" id="PTHR46401">
    <property type="entry name" value="GLYCOSYLTRANSFERASE WBBK-RELATED"/>
    <property type="match status" value="1"/>
</dbReference>
<dbReference type="SUPFAM" id="SSF53756">
    <property type="entry name" value="UDP-Glycosyltransferase/glycogen phosphorylase"/>
    <property type="match status" value="1"/>
</dbReference>
<dbReference type="CDD" id="cd03809">
    <property type="entry name" value="GT4_MtfB-like"/>
    <property type="match status" value="1"/>
</dbReference>
<evidence type="ECO:0000256" key="1">
    <source>
        <dbReference type="ARBA" id="ARBA00022679"/>
    </source>
</evidence>
<dbReference type="InterPro" id="IPR028098">
    <property type="entry name" value="Glyco_trans_4-like_N"/>
</dbReference>
<dbReference type="Pfam" id="PF00534">
    <property type="entry name" value="Glycos_transf_1"/>
    <property type="match status" value="1"/>
</dbReference>
<protein>
    <recommendedName>
        <fullName evidence="6">Glycosyl transferase family 1 domain-containing protein</fullName>
    </recommendedName>
</protein>
<accession>A0A1G1W5F0</accession>
<organism evidence="4 5">
    <name type="scientific">Candidatus Woykebacteria bacterium RBG_13_40_15</name>
    <dbReference type="NCBI Taxonomy" id="1802593"/>
    <lineage>
        <taxon>Bacteria</taxon>
        <taxon>Candidatus Woykeibacteriota</taxon>
    </lineage>
</organism>
<dbReference type="AlphaFoldDB" id="A0A1G1W5F0"/>
<gene>
    <name evidence="4" type="ORF">A2172_02885</name>
</gene>
<dbReference type="EMBL" id="MHCP01000030">
    <property type="protein sequence ID" value="OGY22861.1"/>
    <property type="molecule type" value="Genomic_DNA"/>
</dbReference>
<keyword evidence="1" id="KW-0808">Transferase</keyword>
<reference evidence="4 5" key="1">
    <citation type="journal article" date="2016" name="Nat. Commun.">
        <title>Thousands of microbial genomes shed light on interconnected biogeochemical processes in an aquifer system.</title>
        <authorList>
            <person name="Anantharaman K."/>
            <person name="Brown C.T."/>
            <person name="Hug L.A."/>
            <person name="Sharon I."/>
            <person name="Castelle C.J."/>
            <person name="Probst A.J."/>
            <person name="Thomas B.C."/>
            <person name="Singh A."/>
            <person name="Wilkins M.J."/>
            <person name="Karaoz U."/>
            <person name="Brodie E.L."/>
            <person name="Williams K.H."/>
            <person name="Hubbard S.S."/>
            <person name="Banfield J.F."/>
        </authorList>
    </citation>
    <scope>NUCLEOTIDE SEQUENCE [LARGE SCALE GENOMIC DNA]</scope>
</reference>